<evidence type="ECO:0000259" key="3">
    <source>
        <dbReference type="Pfam" id="PF10110"/>
    </source>
</evidence>
<dbReference type="Proteomes" id="UP001518976">
    <property type="component" value="Unassembled WGS sequence"/>
</dbReference>
<comment type="caution">
    <text evidence="4">The sequence shown here is derived from an EMBL/GenBank/DDBJ whole genome shotgun (WGS) entry which is preliminary data.</text>
</comment>
<keyword evidence="2" id="KW-1133">Transmembrane helix</keyword>
<sequence length="452" mass="46729">MNDSPGWASPGSPSPDPQPSGTPGKDDEGTQGDGTERTTSEETPRPTEDDRPRNWAADQPPAAPQGWPLGAQEEGRGLRKGRGPVPRQHPGRASGPTGGWGAAPPPGPGPAHRWNSGWAPPPPAAKPGVIPLRPLGVGEILDGSVSAMRAHWRTALGISLAVAVLTELVSVITLRFWFGDTSELEALANNDNPTSEDLNNALSGTLGTVGVTGVVGMLGSVIATALLTVVVSRAVLGRQVTLGEAWRDARPQLLRLFGLLILIPLLVCLVLLGCLLPGILVAAAGPVGPAVLLLFFGLLAGIALTAWVWVRLCLAPPALMLEKQGLFASMRRSVKLVRGSWWRILGIQLLALLLVIAISLVVSVPATAISALVSGGDTLTDPAAATGWTSLIISGIGSVLASAVSLPLSAGITALLYLDQRIRREALDLELARAAGVPGFDHQDPGPTAPGS</sequence>
<feature type="domain" description="Glycerophosphoryl diester phosphodiesterase membrane" evidence="3">
    <location>
        <begin position="296"/>
        <end position="418"/>
    </location>
</feature>
<feature type="transmembrane region" description="Helical" evidence="2">
    <location>
        <begin position="341"/>
        <end position="371"/>
    </location>
</feature>
<protein>
    <submittedName>
        <fullName evidence="4">Glycerophosphoryl diester phosphodiesterase membrane domain-containing protein</fullName>
    </submittedName>
</protein>
<keyword evidence="2" id="KW-0812">Transmembrane</keyword>
<feature type="transmembrane region" description="Helical" evidence="2">
    <location>
        <begin position="391"/>
        <end position="418"/>
    </location>
</feature>
<organism evidence="4 5">
    <name type="scientific">Streptomyces spirodelae</name>
    <dbReference type="NCBI Taxonomy" id="2812904"/>
    <lineage>
        <taxon>Bacteria</taxon>
        <taxon>Bacillati</taxon>
        <taxon>Actinomycetota</taxon>
        <taxon>Actinomycetes</taxon>
        <taxon>Kitasatosporales</taxon>
        <taxon>Streptomycetaceae</taxon>
        <taxon>Streptomyces</taxon>
    </lineage>
</organism>
<gene>
    <name evidence="4" type="ORF">JW592_04240</name>
</gene>
<feature type="compositionally biased region" description="Basic and acidic residues" evidence="1">
    <location>
        <begin position="24"/>
        <end position="53"/>
    </location>
</feature>
<proteinExistence type="predicted"/>
<evidence type="ECO:0000313" key="4">
    <source>
        <dbReference type="EMBL" id="MBO8184689.1"/>
    </source>
</evidence>
<dbReference type="Pfam" id="PF10110">
    <property type="entry name" value="GPDPase_memb"/>
    <property type="match status" value="1"/>
</dbReference>
<feature type="transmembrane region" description="Helical" evidence="2">
    <location>
        <begin position="290"/>
        <end position="310"/>
    </location>
</feature>
<name>A0ABS3WNT7_9ACTN</name>
<reference evidence="4 5" key="1">
    <citation type="submission" date="2021-02" db="EMBL/GenBank/DDBJ databases">
        <title>Streptomyces spirodelae sp. nov., isolated from duckweed.</title>
        <authorList>
            <person name="Saimee Y."/>
            <person name="Duangmal K."/>
        </authorList>
    </citation>
    <scope>NUCLEOTIDE SEQUENCE [LARGE SCALE GENOMIC DNA]</scope>
    <source>
        <strain evidence="4 5">DW4-2</strain>
    </source>
</reference>
<dbReference type="RefSeq" id="WP_209263515.1">
    <property type="nucleotide sequence ID" value="NZ_JAFFZN010000003.1"/>
</dbReference>
<feature type="transmembrane region" description="Helical" evidence="2">
    <location>
        <begin position="155"/>
        <end position="178"/>
    </location>
</feature>
<dbReference type="PANTHER" id="PTHR33133:SF1">
    <property type="entry name" value="EXPRESSED PROTEIN-RELATED"/>
    <property type="match status" value="1"/>
</dbReference>
<feature type="compositionally biased region" description="Low complexity" evidence="1">
    <location>
        <begin position="1"/>
        <end position="11"/>
    </location>
</feature>
<keyword evidence="2" id="KW-0472">Membrane</keyword>
<feature type="transmembrane region" description="Helical" evidence="2">
    <location>
        <begin position="256"/>
        <end position="284"/>
    </location>
</feature>
<keyword evidence="5" id="KW-1185">Reference proteome</keyword>
<evidence type="ECO:0000256" key="2">
    <source>
        <dbReference type="SAM" id="Phobius"/>
    </source>
</evidence>
<accession>A0ABS3WNT7</accession>
<evidence type="ECO:0000313" key="5">
    <source>
        <dbReference type="Proteomes" id="UP001518976"/>
    </source>
</evidence>
<feature type="region of interest" description="Disordered" evidence="1">
    <location>
        <begin position="1"/>
        <end position="122"/>
    </location>
</feature>
<dbReference type="EMBL" id="JAFFZN010000003">
    <property type="protein sequence ID" value="MBO8184689.1"/>
    <property type="molecule type" value="Genomic_DNA"/>
</dbReference>
<evidence type="ECO:0000256" key="1">
    <source>
        <dbReference type="SAM" id="MobiDB-lite"/>
    </source>
</evidence>
<feature type="transmembrane region" description="Helical" evidence="2">
    <location>
        <begin position="214"/>
        <end position="236"/>
    </location>
</feature>
<dbReference type="InterPro" id="IPR018476">
    <property type="entry name" value="GlyceroP-diester-Pdiesterase_M"/>
</dbReference>
<dbReference type="PANTHER" id="PTHR33133">
    <property type="entry name" value="OS08G0107100 PROTEIN-RELATED"/>
    <property type="match status" value="1"/>
</dbReference>